<dbReference type="EMBL" id="CP003345">
    <property type="protein sequence ID" value="AFM03658.1"/>
    <property type="molecule type" value="Genomic_DNA"/>
</dbReference>
<proteinExistence type="predicted"/>
<reference evidence="11" key="1">
    <citation type="submission" date="2012-06" db="EMBL/GenBank/DDBJ databases">
        <title>The complete genome of Flexibacter litoralis DSM 6794.</title>
        <authorList>
            <person name="Lucas S."/>
            <person name="Copeland A."/>
            <person name="Lapidus A."/>
            <person name="Glavina del Rio T."/>
            <person name="Dalin E."/>
            <person name="Tice H."/>
            <person name="Bruce D."/>
            <person name="Goodwin L."/>
            <person name="Pitluck S."/>
            <person name="Peters L."/>
            <person name="Ovchinnikova G."/>
            <person name="Lu M."/>
            <person name="Kyrpides N."/>
            <person name="Mavromatis K."/>
            <person name="Ivanova N."/>
            <person name="Brettin T."/>
            <person name="Detter J.C."/>
            <person name="Han C."/>
            <person name="Larimer F."/>
            <person name="Land M."/>
            <person name="Hauser L."/>
            <person name="Markowitz V."/>
            <person name="Cheng J.-F."/>
            <person name="Hugenholtz P."/>
            <person name="Woyke T."/>
            <person name="Wu D."/>
            <person name="Spring S."/>
            <person name="Lang E."/>
            <person name="Kopitz M."/>
            <person name="Brambilla E."/>
            <person name="Klenk H.-P."/>
            <person name="Eisen J.A."/>
        </authorList>
    </citation>
    <scope>NUCLEOTIDE SEQUENCE [LARGE SCALE GENOMIC DNA]</scope>
    <source>
        <strain evidence="11">ATCC 23117 / DSM 6794 / NBRC 15988 / NCIMB 1366 / Sio-4</strain>
    </source>
</reference>
<keyword evidence="4 7" id="KW-0238">DNA-binding</keyword>
<evidence type="ECO:0000256" key="1">
    <source>
        <dbReference type="ARBA" id="ARBA00022553"/>
    </source>
</evidence>
<evidence type="ECO:0000256" key="7">
    <source>
        <dbReference type="PROSITE-ProRule" id="PRU01091"/>
    </source>
</evidence>
<keyword evidence="1 6" id="KW-0597">Phosphoprotein</keyword>
<dbReference type="KEGG" id="fli:Fleli_1221"/>
<evidence type="ECO:0000313" key="11">
    <source>
        <dbReference type="Proteomes" id="UP000006054"/>
    </source>
</evidence>
<dbReference type="GO" id="GO:0000156">
    <property type="term" value="F:phosphorelay response regulator activity"/>
    <property type="evidence" value="ECO:0007669"/>
    <property type="project" value="TreeGrafter"/>
</dbReference>
<dbReference type="PROSITE" id="PS50110">
    <property type="entry name" value="RESPONSE_REGULATORY"/>
    <property type="match status" value="1"/>
</dbReference>
<dbReference type="CDD" id="cd00383">
    <property type="entry name" value="trans_reg_C"/>
    <property type="match status" value="1"/>
</dbReference>
<evidence type="ECO:0000256" key="4">
    <source>
        <dbReference type="ARBA" id="ARBA00023125"/>
    </source>
</evidence>
<dbReference type="Proteomes" id="UP000006054">
    <property type="component" value="Chromosome"/>
</dbReference>
<name>I4AI73_BERLS</name>
<dbReference type="PANTHER" id="PTHR48111:SF40">
    <property type="entry name" value="PHOSPHATE REGULON TRANSCRIPTIONAL REGULATORY PROTEIN PHOB"/>
    <property type="match status" value="1"/>
</dbReference>
<dbReference type="Pfam" id="PF00072">
    <property type="entry name" value="Response_reg"/>
    <property type="match status" value="1"/>
</dbReference>
<evidence type="ECO:0000256" key="2">
    <source>
        <dbReference type="ARBA" id="ARBA00023012"/>
    </source>
</evidence>
<dbReference type="InterPro" id="IPR036388">
    <property type="entry name" value="WH-like_DNA-bd_sf"/>
</dbReference>
<evidence type="ECO:0000259" key="8">
    <source>
        <dbReference type="PROSITE" id="PS50110"/>
    </source>
</evidence>
<dbReference type="SMART" id="SM00448">
    <property type="entry name" value="REC"/>
    <property type="match status" value="1"/>
</dbReference>
<dbReference type="OrthoDB" id="5343479at2"/>
<dbReference type="GO" id="GO:0006355">
    <property type="term" value="P:regulation of DNA-templated transcription"/>
    <property type="evidence" value="ECO:0007669"/>
    <property type="project" value="InterPro"/>
</dbReference>
<gene>
    <name evidence="10" type="ordered locus">Fleli_1221</name>
</gene>
<feature type="modified residue" description="4-aspartylphosphate" evidence="6">
    <location>
        <position position="52"/>
    </location>
</feature>
<dbReference type="Gene3D" id="1.10.10.10">
    <property type="entry name" value="Winged helix-like DNA-binding domain superfamily/Winged helix DNA-binding domain"/>
    <property type="match status" value="1"/>
</dbReference>
<dbReference type="GO" id="GO:0000976">
    <property type="term" value="F:transcription cis-regulatory region binding"/>
    <property type="evidence" value="ECO:0007669"/>
    <property type="project" value="TreeGrafter"/>
</dbReference>
<feature type="domain" description="OmpR/PhoB-type" evidence="9">
    <location>
        <begin position="136"/>
        <end position="234"/>
    </location>
</feature>
<dbReference type="eggNOG" id="COG0745">
    <property type="taxonomic scope" value="Bacteria"/>
</dbReference>
<dbReference type="SUPFAM" id="SSF52172">
    <property type="entry name" value="CheY-like"/>
    <property type="match status" value="1"/>
</dbReference>
<evidence type="ECO:0000256" key="5">
    <source>
        <dbReference type="ARBA" id="ARBA00023163"/>
    </source>
</evidence>
<evidence type="ECO:0000256" key="6">
    <source>
        <dbReference type="PROSITE-ProRule" id="PRU00169"/>
    </source>
</evidence>
<evidence type="ECO:0000256" key="3">
    <source>
        <dbReference type="ARBA" id="ARBA00023015"/>
    </source>
</evidence>
<dbReference type="PANTHER" id="PTHR48111">
    <property type="entry name" value="REGULATOR OF RPOS"/>
    <property type="match status" value="1"/>
</dbReference>
<dbReference type="InterPro" id="IPR001789">
    <property type="entry name" value="Sig_transdc_resp-reg_receiver"/>
</dbReference>
<keyword evidence="11" id="KW-1185">Reference proteome</keyword>
<dbReference type="SMART" id="SM00862">
    <property type="entry name" value="Trans_reg_C"/>
    <property type="match status" value="1"/>
</dbReference>
<protein>
    <submittedName>
        <fullName evidence="10">Response regulator with CheY-like receiver domain and winged-helix DNA-binding domain</fullName>
    </submittedName>
</protein>
<dbReference type="InterPro" id="IPR001867">
    <property type="entry name" value="OmpR/PhoB-type_DNA-bd"/>
</dbReference>
<feature type="domain" description="Response regulatory" evidence="8">
    <location>
        <begin position="3"/>
        <end position="117"/>
    </location>
</feature>
<dbReference type="AlphaFoldDB" id="I4AI73"/>
<sequence length="237" mass="27578">MKKILFVEDDPTLGFVVKDHLSLEGYEIEWIKDGQSAFEIFEKDSFDLCIFDVMLPKLDGFELAKKVRAKNKQIPILFLTAKSLQEDRLHALRIGADDYLTKPFSIEELVLKMEIFLRRSTISQSDTIQSFTLKNNSSIEIGTYIFDVNNLSLLSPTKKKYSLTSREAELLNLFCQNKEQVLRREFILTELWGDDDYFLGRSLDVFISRLRKYLKEDENVQIENIPRVGFKITVKTA</sequence>
<dbReference type="GO" id="GO:0032993">
    <property type="term" value="C:protein-DNA complex"/>
    <property type="evidence" value="ECO:0007669"/>
    <property type="project" value="TreeGrafter"/>
</dbReference>
<dbReference type="HOGENOM" id="CLU_000445_30_3_10"/>
<dbReference type="Gene3D" id="3.40.50.2300">
    <property type="match status" value="1"/>
</dbReference>
<accession>I4AI73</accession>
<dbReference type="InterPro" id="IPR016032">
    <property type="entry name" value="Sig_transdc_resp-reg_C-effctor"/>
</dbReference>
<dbReference type="CDD" id="cd17574">
    <property type="entry name" value="REC_OmpR"/>
    <property type="match status" value="1"/>
</dbReference>
<dbReference type="RefSeq" id="WP_014797115.1">
    <property type="nucleotide sequence ID" value="NC_018018.1"/>
</dbReference>
<dbReference type="Pfam" id="PF00486">
    <property type="entry name" value="Trans_reg_C"/>
    <property type="match status" value="1"/>
</dbReference>
<feature type="DNA-binding region" description="OmpR/PhoB-type" evidence="7">
    <location>
        <begin position="136"/>
        <end position="234"/>
    </location>
</feature>
<dbReference type="InterPro" id="IPR039420">
    <property type="entry name" value="WalR-like"/>
</dbReference>
<dbReference type="FunFam" id="3.40.50.2300:FF:000001">
    <property type="entry name" value="DNA-binding response regulator PhoB"/>
    <property type="match status" value="1"/>
</dbReference>
<dbReference type="SUPFAM" id="SSF46894">
    <property type="entry name" value="C-terminal effector domain of the bipartite response regulators"/>
    <property type="match status" value="1"/>
</dbReference>
<organism evidence="10 11">
    <name type="scientific">Bernardetia litoralis (strain ATCC 23117 / DSM 6794 / NBRC 15988 / NCIMB 1366 / Fx l1 / Sio-4)</name>
    <name type="common">Flexibacter litoralis</name>
    <dbReference type="NCBI Taxonomy" id="880071"/>
    <lineage>
        <taxon>Bacteria</taxon>
        <taxon>Pseudomonadati</taxon>
        <taxon>Bacteroidota</taxon>
        <taxon>Cytophagia</taxon>
        <taxon>Cytophagales</taxon>
        <taxon>Bernardetiaceae</taxon>
        <taxon>Bernardetia</taxon>
    </lineage>
</organism>
<dbReference type="InterPro" id="IPR011006">
    <property type="entry name" value="CheY-like_superfamily"/>
</dbReference>
<dbReference type="PROSITE" id="PS51755">
    <property type="entry name" value="OMPR_PHOB"/>
    <property type="match status" value="1"/>
</dbReference>
<keyword evidence="5" id="KW-0804">Transcription</keyword>
<keyword evidence="2" id="KW-0902">Two-component regulatory system</keyword>
<dbReference type="STRING" id="880071.Fleli_1221"/>
<evidence type="ECO:0000313" key="10">
    <source>
        <dbReference type="EMBL" id="AFM03658.1"/>
    </source>
</evidence>
<evidence type="ECO:0000259" key="9">
    <source>
        <dbReference type="PROSITE" id="PS51755"/>
    </source>
</evidence>
<dbReference type="GO" id="GO:0005829">
    <property type="term" value="C:cytosol"/>
    <property type="evidence" value="ECO:0007669"/>
    <property type="project" value="TreeGrafter"/>
</dbReference>
<keyword evidence="3" id="KW-0805">Transcription regulation</keyword>